<feature type="region of interest" description="Disordered" evidence="1">
    <location>
        <begin position="1"/>
        <end position="48"/>
    </location>
</feature>
<dbReference type="Proteomes" id="UP000708208">
    <property type="component" value="Unassembled WGS sequence"/>
</dbReference>
<keyword evidence="3" id="KW-1185">Reference proteome</keyword>
<comment type="caution">
    <text evidence="2">The sequence shown here is derived from an EMBL/GenBank/DDBJ whole genome shotgun (WGS) entry which is preliminary data.</text>
</comment>
<evidence type="ECO:0000313" key="3">
    <source>
        <dbReference type="Proteomes" id="UP000708208"/>
    </source>
</evidence>
<organism evidence="2 3">
    <name type="scientific">Allacma fusca</name>
    <dbReference type="NCBI Taxonomy" id="39272"/>
    <lineage>
        <taxon>Eukaryota</taxon>
        <taxon>Metazoa</taxon>
        <taxon>Ecdysozoa</taxon>
        <taxon>Arthropoda</taxon>
        <taxon>Hexapoda</taxon>
        <taxon>Collembola</taxon>
        <taxon>Symphypleona</taxon>
        <taxon>Sminthuridae</taxon>
        <taxon>Allacma</taxon>
    </lineage>
</organism>
<name>A0A8J2NIG2_9HEXA</name>
<evidence type="ECO:0000256" key="1">
    <source>
        <dbReference type="SAM" id="MobiDB-lite"/>
    </source>
</evidence>
<reference evidence="2" key="1">
    <citation type="submission" date="2021-06" db="EMBL/GenBank/DDBJ databases">
        <authorList>
            <person name="Hodson N. C."/>
            <person name="Mongue J. A."/>
            <person name="Jaron S. K."/>
        </authorList>
    </citation>
    <scope>NUCLEOTIDE SEQUENCE</scope>
</reference>
<dbReference type="AlphaFoldDB" id="A0A8J2NIG2"/>
<feature type="compositionally biased region" description="Basic residues" evidence="1">
    <location>
        <begin position="10"/>
        <end position="27"/>
    </location>
</feature>
<evidence type="ECO:0000313" key="2">
    <source>
        <dbReference type="EMBL" id="CAG7687458.1"/>
    </source>
</evidence>
<accession>A0A8J2NIG2</accession>
<protein>
    <submittedName>
        <fullName evidence="2">Uncharacterized protein</fullName>
    </submittedName>
</protein>
<sequence>MPKEVEVRPPKIKVPFRRMSHKRSKSRKSVDGNGTTRGKKSRKSLKDAPEADNVMTWQDYKAIRVKYAYKNSCSFCKFKGRTSSLVAYHVGYKCKLPMTNEMIFKTMDIKEKGTFKVTKSTERDATGVSNKSVQRLFDQVKFPSNVLIAPFEYLYLWIGPRPKGKSRRCSDLRRKILWGKLNIMKFKLKVLNGIHEGRLEYVAVPVCFYPSRSWHHLIGMTHSAMILIKLKDMVNGTVQASYYDSFEATRSTMFRDRVRKGDVRLALSRIVGRSVAVTDDICWPSP</sequence>
<proteinExistence type="predicted"/>
<gene>
    <name evidence="2" type="ORF">AFUS01_LOCUS3297</name>
</gene>
<dbReference type="EMBL" id="CAJVCH010019720">
    <property type="protein sequence ID" value="CAG7687458.1"/>
    <property type="molecule type" value="Genomic_DNA"/>
</dbReference>